<keyword evidence="6" id="KW-0460">Magnesium</keyword>
<comment type="similarity">
    <text evidence="2 10">Belongs to the TRAFAC class TrmE-Era-EngA-EngB-Septin-like GTPase superfamily. EngB GTPase family.</text>
</comment>
<evidence type="ECO:0000259" key="11">
    <source>
        <dbReference type="PROSITE" id="PS51706"/>
    </source>
</evidence>
<dbReference type="GeneID" id="93248455"/>
<dbReference type="CDD" id="cd01876">
    <property type="entry name" value="YihA_EngB"/>
    <property type="match status" value="1"/>
</dbReference>
<dbReference type="HAMAP" id="MF_00321">
    <property type="entry name" value="GTPase_EngB"/>
    <property type="match status" value="1"/>
</dbReference>
<keyword evidence="9 10" id="KW-0131">Cell cycle</keyword>
<keyword evidence="7 10" id="KW-0342">GTP-binding</keyword>
<dbReference type="InterPro" id="IPR006073">
    <property type="entry name" value="GTP-bd"/>
</dbReference>
<evidence type="ECO:0000313" key="13">
    <source>
        <dbReference type="Proteomes" id="UP000009399"/>
    </source>
</evidence>
<dbReference type="EMBL" id="CP003914">
    <property type="protein sequence ID" value="AFX74264.1"/>
    <property type="molecule type" value="Genomic_DNA"/>
</dbReference>
<dbReference type="RefSeq" id="WP_013302132.1">
    <property type="nucleotide sequence ID" value="NC_019552.1"/>
</dbReference>
<name>A0AAI8AMY2_MESHY</name>
<dbReference type="InterPro" id="IPR027417">
    <property type="entry name" value="P-loop_NTPase"/>
</dbReference>
<keyword evidence="8 10" id="KW-0717">Septation</keyword>
<sequence length="184" mass="20949">MWTFIKSAADKFSWFEHLAQEICLIGRSNVGKSSLINALANQKIAKTSKQPGRTQLINFFYNQQKQVIVDLPGYGFAKISISQKSLISSMLEEYFKSRTNLKITFVLIDSNVGITSLDLQMLDFLKQLKRNVVIIATKIDKINQSQKYKITKAIQELNYECFLVSSAKKIGISQINNFINQQLS</sequence>
<comment type="function">
    <text evidence="10">Necessary for normal cell division and for the maintenance of normal septation.</text>
</comment>
<dbReference type="GO" id="GO:0005829">
    <property type="term" value="C:cytosol"/>
    <property type="evidence" value="ECO:0007669"/>
    <property type="project" value="TreeGrafter"/>
</dbReference>
<dbReference type="GO" id="GO:0000917">
    <property type="term" value="P:division septum assembly"/>
    <property type="evidence" value="ECO:0007669"/>
    <property type="project" value="UniProtKB-KW"/>
</dbReference>
<dbReference type="PROSITE" id="PS51706">
    <property type="entry name" value="G_ENGB"/>
    <property type="match status" value="1"/>
</dbReference>
<reference evidence="12 13" key="1">
    <citation type="journal article" date="2013" name="Genome Announc.">
        <title>Complete Genome Sequence of Mycoplasma hyorhinis Strain SK76.</title>
        <authorList>
            <person name="Goodison S."/>
            <person name="Urquidi V."/>
            <person name="Kumar D."/>
            <person name="Reyes L."/>
            <person name="Rosser C.J."/>
        </authorList>
    </citation>
    <scope>NUCLEOTIDE SEQUENCE [LARGE SCALE GENOMIC DNA]</scope>
    <source>
        <strain evidence="12 13">SK76</strain>
    </source>
</reference>
<dbReference type="SUPFAM" id="SSF52540">
    <property type="entry name" value="P-loop containing nucleoside triphosphate hydrolases"/>
    <property type="match status" value="1"/>
</dbReference>
<evidence type="ECO:0000256" key="10">
    <source>
        <dbReference type="HAMAP-Rule" id="MF_00321"/>
    </source>
</evidence>
<keyword evidence="3 10" id="KW-0132">Cell division</keyword>
<proteinExistence type="inferred from homology"/>
<evidence type="ECO:0000256" key="8">
    <source>
        <dbReference type="ARBA" id="ARBA00023210"/>
    </source>
</evidence>
<dbReference type="Proteomes" id="UP000009399">
    <property type="component" value="Chromosome"/>
</dbReference>
<dbReference type="PANTHER" id="PTHR11649:SF13">
    <property type="entry name" value="ENGB-TYPE G DOMAIN-CONTAINING PROTEIN"/>
    <property type="match status" value="1"/>
</dbReference>
<evidence type="ECO:0000313" key="12">
    <source>
        <dbReference type="EMBL" id="AFX74264.1"/>
    </source>
</evidence>
<protein>
    <recommendedName>
        <fullName evidence="10">Probable GTP-binding protein EngB</fullName>
    </recommendedName>
</protein>
<keyword evidence="4" id="KW-0479">Metal-binding</keyword>
<dbReference type="InterPro" id="IPR030393">
    <property type="entry name" value="G_ENGB_dom"/>
</dbReference>
<feature type="domain" description="EngB-type G" evidence="11">
    <location>
        <begin position="18"/>
        <end position="184"/>
    </location>
</feature>
<evidence type="ECO:0000256" key="2">
    <source>
        <dbReference type="ARBA" id="ARBA00009638"/>
    </source>
</evidence>
<dbReference type="PANTHER" id="PTHR11649">
    <property type="entry name" value="MSS1/TRME-RELATED GTP-BINDING PROTEIN"/>
    <property type="match status" value="1"/>
</dbReference>
<keyword evidence="5 10" id="KW-0547">Nucleotide-binding</keyword>
<gene>
    <name evidence="10" type="primary">engB</name>
    <name evidence="12" type="ORF">MOS_339</name>
</gene>
<dbReference type="Gene3D" id="3.40.50.300">
    <property type="entry name" value="P-loop containing nucleotide triphosphate hydrolases"/>
    <property type="match status" value="1"/>
</dbReference>
<comment type="cofactor">
    <cofactor evidence="1">
        <name>Mg(2+)</name>
        <dbReference type="ChEBI" id="CHEBI:18420"/>
    </cofactor>
</comment>
<evidence type="ECO:0000256" key="3">
    <source>
        <dbReference type="ARBA" id="ARBA00022618"/>
    </source>
</evidence>
<dbReference type="GO" id="GO:0005525">
    <property type="term" value="F:GTP binding"/>
    <property type="evidence" value="ECO:0007669"/>
    <property type="project" value="UniProtKB-UniRule"/>
</dbReference>
<evidence type="ECO:0000256" key="9">
    <source>
        <dbReference type="ARBA" id="ARBA00023306"/>
    </source>
</evidence>
<evidence type="ECO:0000256" key="7">
    <source>
        <dbReference type="ARBA" id="ARBA00023134"/>
    </source>
</evidence>
<evidence type="ECO:0000256" key="4">
    <source>
        <dbReference type="ARBA" id="ARBA00022723"/>
    </source>
</evidence>
<dbReference type="AlphaFoldDB" id="A0AAI8AMY2"/>
<dbReference type="KEGG" id="mhs:MOS_339"/>
<dbReference type="Pfam" id="PF01926">
    <property type="entry name" value="MMR_HSR1"/>
    <property type="match status" value="1"/>
</dbReference>
<evidence type="ECO:0000256" key="6">
    <source>
        <dbReference type="ARBA" id="ARBA00022842"/>
    </source>
</evidence>
<evidence type="ECO:0000256" key="5">
    <source>
        <dbReference type="ARBA" id="ARBA00022741"/>
    </source>
</evidence>
<dbReference type="GO" id="GO:0046872">
    <property type="term" value="F:metal ion binding"/>
    <property type="evidence" value="ECO:0007669"/>
    <property type="project" value="UniProtKB-KW"/>
</dbReference>
<dbReference type="InterPro" id="IPR019987">
    <property type="entry name" value="GTP-bd_ribosome_bio_YsxC"/>
</dbReference>
<evidence type="ECO:0000256" key="1">
    <source>
        <dbReference type="ARBA" id="ARBA00001946"/>
    </source>
</evidence>
<organism evidence="12 13">
    <name type="scientific">Mesomycoplasma hyorhinis SK76</name>
    <dbReference type="NCBI Taxonomy" id="1118964"/>
    <lineage>
        <taxon>Bacteria</taxon>
        <taxon>Bacillati</taxon>
        <taxon>Mycoplasmatota</taxon>
        <taxon>Mycoplasmoidales</taxon>
        <taxon>Metamycoplasmataceae</taxon>
        <taxon>Mesomycoplasma</taxon>
    </lineage>
</organism>
<dbReference type="NCBIfam" id="TIGR03598">
    <property type="entry name" value="GTPase_YsxC"/>
    <property type="match status" value="1"/>
</dbReference>
<accession>A0AAI8AMY2</accession>